<gene>
    <name evidence="1" type="ORF">ACFY05_32755</name>
</gene>
<name>A0ABW6VE41_MICFU</name>
<dbReference type="Proteomes" id="UP001602119">
    <property type="component" value="Unassembled WGS sequence"/>
</dbReference>
<dbReference type="RefSeq" id="WP_387346118.1">
    <property type="nucleotide sequence ID" value="NZ_JBIAXI010000024.1"/>
</dbReference>
<comment type="caution">
    <text evidence="1">The sequence shown here is derived from an EMBL/GenBank/DDBJ whole genome shotgun (WGS) entry which is preliminary data.</text>
</comment>
<evidence type="ECO:0000313" key="2">
    <source>
        <dbReference type="Proteomes" id="UP001602119"/>
    </source>
</evidence>
<evidence type="ECO:0000313" key="1">
    <source>
        <dbReference type="EMBL" id="MFF4777614.1"/>
    </source>
</evidence>
<proteinExistence type="predicted"/>
<reference evidence="1 2" key="1">
    <citation type="submission" date="2024-10" db="EMBL/GenBank/DDBJ databases">
        <title>The Natural Products Discovery Center: Release of the First 8490 Sequenced Strains for Exploring Actinobacteria Biosynthetic Diversity.</title>
        <authorList>
            <person name="Kalkreuter E."/>
            <person name="Kautsar S.A."/>
            <person name="Yang D."/>
            <person name="Bader C.D."/>
            <person name="Teijaro C.N."/>
            <person name="Fluegel L."/>
            <person name="Davis C.M."/>
            <person name="Simpson J.R."/>
            <person name="Lauterbach L."/>
            <person name="Steele A.D."/>
            <person name="Gui C."/>
            <person name="Meng S."/>
            <person name="Li G."/>
            <person name="Viehrig K."/>
            <person name="Ye F."/>
            <person name="Su P."/>
            <person name="Kiefer A.F."/>
            <person name="Nichols A."/>
            <person name="Cepeda A.J."/>
            <person name="Yan W."/>
            <person name="Fan B."/>
            <person name="Jiang Y."/>
            <person name="Adhikari A."/>
            <person name="Zheng C.-J."/>
            <person name="Schuster L."/>
            <person name="Cowan T.M."/>
            <person name="Smanski M.J."/>
            <person name="Chevrette M.G."/>
            <person name="De Carvalho L.P.S."/>
            <person name="Shen B."/>
        </authorList>
    </citation>
    <scope>NUCLEOTIDE SEQUENCE [LARGE SCALE GENOMIC DNA]</scope>
    <source>
        <strain evidence="1 2">NPDC001281</strain>
    </source>
</reference>
<organism evidence="1 2">
    <name type="scientific">Microtetraspora fusca</name>
    <dbReference type="NCBI Taxonomy" id="1997"/>
    <lineage>
        <taxon>Bacteria</taxon>
        <taxon>Bacillati</taxon>
        <taxon>Actinomycetota</taxon>
        <taxon>Actinomycetes</taxon>
        <taxon>Streptosporangiales</taxon>
        <taxon>Streptosporangiaceae</taxon>
        <taxon>Microtetraspora</taxon>
    </lineage>
</organism>
<sequence length="69" mass="7100">MIAAALAAETQAECAECGGALVRTFSMYLGWYYVSLTAQGDVPAAQCPKVPGLGGFGHGPHRPAVYAEA</sequence>
<dbReference type="EMBL" id="JBIAXI010000024">
    <property type="protein sequence ID" value="MFF4777614.1"/>
    <property type="molecule type" value="Genomic_DNA"/>
</dbReference>
<keyword evidence="2" id="KW-1185">Reference proteome</keyword>
<accession>A0ABW6VE41</accession>
<protein>
    <submittedName>
        <fullName evidence="1">Uncharacterized protein</fullName>
    </submittedName>
</protein>